<evidence type="ECO:0000256" key="6">
    <source>
        <dbReference type="PROSITE-ProRule" id="PRU00169"/>
    </source>
</evidence>
<accession>U5QMB3</accession>
<dbReference type="GO" id="GO:0005829">
    <property type="term" value="C:cytosol"/>
    <property type="evidence" value="ECO:0007669"/>
    <property type="project" value="TreeGrafter"/>
</dbReference>
<keyword evidence="2" id="KW-0902">Two-component regulatory system</keyword>
<proteinExistence type="predicted"/>
<gene>
    <name evidence="10" type="ORF">GKIL_3777</name>
</gene>
<dbReference type="GO" id="GO:0000156">
    <property type="term" value="F:phosphorelay response regulator activity"/>
    <property type="evidence" value="ECO:0007669"/>
    <property type="project" value="TreeGrafter"/>
</dbReference>
<keyword evidence="4 7" id="KW-0238">DNA-binding</keyword>
<evidence type="ECO:0000256" key="3">
    <source>
        <dbReference type="ARBA" id="ARBA00023015"/>
    </source>
</evidence>
<dbReference type="GO" id="GO:0032993">
    <property type="term" value="C:protein-DNA complex"/>
    <property type="evidence" value="ECO:0007669"/>
    <property type="project" value="TreeGrafter"/>
</dbReference>
<dbReference type="InterPro" id="IPR001867">
    <property type="entry name" value="OmpR/PhoB-type_DNA-bd"/>
</dbReference>
<dbReference type="PANTHER" id="PTHR48111:SF5">
    <property type="entry name" value="RESPONSE REGULATOR RPPA"/>
    <property type="match status" value="1"/>
</dbReference>
<dbReference type="Gene3D" id="1.10.10.10">
    <property type="entry name" value="Winged helix-like DNA-binding domain superfamily/Winged helix DNA-binding domain"/>
    <property type="match status" value="1"/>
</dbReference>
<keyword evidence="11" id="KW-1185">Reference proteome</keyword>
<dbReference type="InterPro" id="IPR036388">
    <property type="entry name" value="WH-like_DNA-bd_sf"/>
</dbReference>
<evidence type="ECO:0000256" key="7">
    <source>
        <dbReference type="PROSITE-ProRule" id="PRU01091"/>
    </source>
</evidence>
<dbReference type="CDD" id="cd00383">
    <property type="entry name" value="trans_reg_C"/>
    <property type="match status" value="1"/>
</dbReference>
<dbReference type="NCBIfam" id="NF041734">
    <property type="entry name" value="resp_reg_RppA"/>
    <property type="match status" value="1"/>
</dbReference>
<dbReference type="Pfam" id="PF00486">
    <property type="entry name" value="Trans_reg_C"/>
    <property type="match status" value="1"/>
</dbReference>
<dbReference type="InterPro" id="IPR039420">
    <property type="entry name" value="WalR-like"/>
</dbReference>
<dbReference type="PANTHER" id="PTHR48111">
    <property type="entry name" value="REGULATOR OF RPOS"/>
    <property type="match status" value="1"/>
</dbReference>
<feature type="domain" description="Response regulatory" evidence="8">
    <location>
        <begin position="2"/>
        <end position="116"/>
    </location>
</feature>
<name>U5QMB3_GLOK1</name>
<dbReference type="HOGENOM" id="CLU_000445_30_1_3"/>
<dbReference type="FunFam" id="3.40.50.2300:FF:000002">
    <property type="entry name" value="DNA-binding response regulator PhoP"/>
    <property type="match status" value="1"/>
</dbReference>
<dbReference type="AlphaFoldDB" id="U5QMB3"/>
<evidence type="ECO:0000313" key="10">
    <source>
        <dbReference type="EMBL" id="AGY60023.1"/>
    </source>
</evidence>
<dbReference type="RefSeq" id="WP_023175342.1">
    <property type="nucleotide sequence ID" value="NC_022600.1"/>
</dbReference>
<feature type="DNA-binding region" description="OmpR/PhoB-type" evidence="7">
    <location>
        <begin position="124"/>
        <end position="222"/>
    </location>
</feature>
<dbReference type="InterPro" id="IPR011006">
    <property type="entry name" value="CheY-like_superfamily"/>
</dbReference>
<dbReference type="eggNOG" id="COG0745">
    <property type="taxonomic scope" value="Bacteria"/>
</dbReference>
<dbReference type="CDD" id="cd19935">
    <property type="entry name" value="REC_OmpR_CusR-like"/>
    <property type="match status" value="1"/>
</dbReference>
<evidence type="ECO:0000256" key="2">
    <source>
        <dbReference type="ARBA" id="ARBA00023012"/>
    </source>
</evidence>
<evidence type="ECO:0000313" key="11">
    <source>
        <dbReference type="Proteomes" id="UP000017396"/>
    </source>
</evidence>
<sequence length="223" mass="25346">MKLLLVEDEAELALPLKGVLEGEGYTVDWVADGQEGWQMHKAFSYDLIVLDWMVPGLSGVEFCRKLRSGGESLPVLMLTARDTPKDKVAGLDSGADDYLGKPFDLEELLARIRALRRRVPRFTGERLRYADLELDTRTLTAYRAGREIPLLRKEFQLLELLMRHSEQVLSREQILEHLWEAGAEPESNVVAAQVRLLRRKIDEGSSIPLIQTVYGIGYRLTHC</sequence>
<dbReference type="SMART" id="SM00448">
    <property type="entry name" value="REC"/>
    <property type="match status" value="1"/>
</dbReference>
<dbReference type="OrthoDB" id="9790442at2"/>
<dbReference type="Proteomes" id="UP000017396">
    <property type="component" value="Chromosome"/>
</dbReference>
<dbReference type="InterPro" id="IPR049767">
    <property type="entry name" value="RppA"/>
</dbReference>
<evidence type="ECO:0000256" key="1">
    <source>
        <dbReference type="ARBA" id="ARBA00022553"/>
    </source>
</evidence>
<dbReference type="KEGG" id="glj:GKIL_3777"/>
<feature type="modified residue" description="4-aspartylphosphate" evidence="6">
    <location>
        <position position="51"/>
    </location>
</feature>
<keyword evidence="3" id="KW-0805">Transcription regulation</keyword>
<protein>
    <submittedName>
        <fullName evidence="10">Two component transcriptional regulator, winged helix family</fullName>
    </submittedName>
</protein>
<evidence type="ECO:0000259" key="8">
    <source>
        <dbReference type="PROSITE" id="PS50110"/>
    </source>
</evidence>
<keyword evidence="1 6" id="KW-0597">Phosphoprotein</keyword>
<dbReference type="PROSITE" id="PS50110">
    <property type="entry name" value="RESPONSE_REGULATORY"/>
    <property type="match status" value="1"/>
</dbReference>
<dbReference type="EMBL" id="CP003587">
    <property type="protein sequence ID" value="AGY60023.1"/>
    <property type="molecule type" value="Genomic_DNA"/>
</dbReference>
<evidence type="ECO:0000256" key="5">
    <source>
        <dbReference type="ARBA" id="ARBA00023163"/>
    </source>
</evidence>
<dbReference type="Gene3D" id="6.10.250.690">
    <property type="match status" value="1"/>
</dbReference>
<dbReference type="Pfam" id="PF00072">
    <property type="entry name" value="Response_reg"/>
    <property type="match status" value="1"/>
</dbReference>
<reference evidence="10 11" key="1">
    <citation type="journal article" date="2013" name="PLoS ONE">
        <title>Cultivation and Complete Genome Sequencing of Gloeobacter kilaueensis sp. nov., from a Lava Cave in Kilauea Caldera, Hawai'i.</title>
        <authorList>
            <person name="Saw J.H."/>
            <person name="Schatz M."/>
            <person name="Brown M.V."/>
            <person name="Kunkel D.D."/>
            <person name="Foster J.S."/>
            <person name="Shick H."/>
            <person name="Christensen S."/>
            <person name="Hou S."/>
            <person name="Wan X."/>
            <person name="Donachie S.P."/>
        </authorList>
    </citation>
    <scope>NUCLEOTIDE SEQUENCE [LARGE SCALE GENOMIC DNA]</scope>
    <source>
        <strain evidence="11">JS</strain>
    </source>
</reference>
<dbReference type="InterPro" id="IPR001789">
    <property type="entry name" value="Sig_transdc_resp-reg_receiver"/>
</dbReference>
<dbReference type="FunFam" id="1.10.10.10:FF:000005">
    <property type="entry name" value="Two-component system response regulator"/>
    <property type="match status" value="1"/>
</dbReference>
<keyword evidence="5" id="KW-0804">Transcription</keyword>
<organism evidence="10 11">
    <name type="scientific">Gloeobacter kilaueensis (strain ATCC BAA-2537 / CCAP 1431/1 / ULC 316 / JS1)</name>
    <dbReference type="NCBI Taxonomy" id="1183438"/>
    <lineage>
        <taxon>Bacteria</taxon>
        <taxon>Bacillati</taxon>
        <taxon>Cyanobacteriota</taxon>
        <taxon>Cyanophyceae</taxon>
        <taxon>Gloeobacterales</taxon>
        <taxon>Gloeobacteraceae</taxon>
        <taxon>Gloeobacter</taxon>
    </lineage>
</organism>
<dbReference type="GO" id="GO:0000976">
    <property type="term" value="F:transcription cis-regulatory region binding"/>
    <property type="evidence" value="ECO:0007669"/>
    <property type="project" value="TreeGrafter"/>
</dbReference>
<evidence type="ECO:0000256" key="4">
    <source>
        <dbReference type="ARBA" id="ARBA00023125"/>
    </source>
</evidence>
<dbReference type="PROSITE" id="PS51755">
    <property type="entry name" value="OMPR_PHOB"/>
    <property type="match status" value="1"/>
</dbReference>
<dbReference type="SMART" id="SM00862">
    <property type="entry name" value="Trans_reg_C"/>
    <property type="match status" value="1"/>
</dbReference>
<dbReference type="Gene3D" id="3.40.50.2300">
    <property type="match status" value="1"/>
</dbReference>
<dbReference type="SUPFAM" id="SSF52172">
    <property type="entry name" value="CheY-like"/>
    <property type="match status" value="1"/>
</dbReference>
<evidence type="ECO:0000259" key="9">
    <source>
        <dbReference type="PROSITE" id="PS51755"/>
    </source>
</evidence>
<dbReference type="GO" id="GO:0006355">
    <property type="term" value="P:regulation of DNA-templated transcription"/>
    <property type="evidence" value="ECO:0007669"/>
    <property type="project" value="InterPro"/>
</dbReference>
<feature type="domain" description="OmpR/PhoB-type" evidence="9">
    <location>
        <begin position="124"/>
        <end position="222"/>
    </location>
</feature>
<dbReference type="STRING" id="1183438.GKIL_3777"/>